<dbReference type="Proteomes" id="UP001161160">
    <property type="component" value="Unassembled WGS sequence"/>
</dbReference>
<name>A0AA43MB27_9BURK</name>
<sequence>MSMKKIFIGCLFLLFSNAFAGNLYMGSVLQGTANGQTQAAQVNMMNAWTQCMNNGGGATCGNAPQASQPSPTPQYNQVPQRDYQCFNDCMSHNYTSQLCSARCSY</sequence>
<evidence type="ECO:0000313" key="2">
    <source>
        <dbReference type="EMBL" id="MDH6504037.1"/>
    </source>
</evidence>
<keyword evidence="3" id="KW-1185">Reference proteome</keyword>
<feature type="signal peptide" evidence="1">
    <location>
        <begin position="1"/>
        <end position="20"/>
    </location>
</feature>
<accession>A0AA43MB27</accession>
<protein>
    <submittedName>
        <fullName evidence="2">Uncharacterized protein</fullName>
    </submittedName>
</protein>
<comment type="caution">
    <text evidence="2">The sequence shown here is derived from an EMBL/GenBank/DDBJ whole genome shotgun (WGS) entry which is preliminary data.</text>
</comment>
<evidence type="ECO:0000313" key="3">
    <source>
        <dbReference type="Proteomes" id="UP001161160"/>
    </source>
</evidence>
<reference evidence="2" key="1">
    <citation type="submission" date="2023-04" db="EMBL/GenBank/DDBJ databases">
        <title>Genome Encyclopedia of Bacteria and Archaea VI: Functional Genomics of Type Strains.</title>
        <authorList>
            <person name="Whitman W."/>
        </authorList>
    </citation>
    <scope>NUCLEOTIDE SEQUENCE</scope>
    <source>
        <strain evidence="2">Enz.4-51</strain>
    </source>
</reference>
<evidence type="ECO:0000256" key="1">
    <source>
        <dbReference type="SAM" id="SignalP"/>
    </source>
</evidence>
<organism evidence="2 3">
    <name type="scientific">Polynucleobacter sphagniphilus</name>
    <dbReference type="NCBI Taxonomy" id="1743169"/>
    <lineage>
        <taxon>Bacteria</taxon>
        <taxon>Pseudomonadati</taxon>
        <taxon>Pseudomonadota</taxon>
        <taxon>Betaproteobacteria</taxon>
        <taxon>Burkholderiales</taxon>
        <taxon>Burkholderiaceae</taxon>
        <taxon>Polynucleobacter</taxon>
    </lineage>
</organism>
<proteinExistence type="predicted"/>
<gene>
    <name evidence="2" type="ORF">M2127_001342</name>
</gene>
<keyword evidence="1" id="KW-0732">Signal</keyword>
<feature type="chain" id="PRO_5041314716" evidence="1">
    <location>
        <begin position="21"/>
        <end position="105"/>
    </location>
</feature>
<dbReference type="EMBL" id="JARXYA010000006">
    <property type="protein sequence ID" value="MDH6504037.1"/>
    <property type="molecule type" value="Genomic_DNA"/>
</dbReference>
<dbReference type="AlphaFoldDB" id="A0AA43MB27"/>